<keyword evidence="4" id="KW-0788">Thiol protease</keyword>
<protein>
    <submittedName>
        <fullName evidence="7">Glycoside hydrolase family 71 protein</fullName>
    </submittedName>
</protein>
<comment type="caution">
    <text evidence="5">Lacks conserved residue(s) required for the propagation of feature annotation.</text>
</comment>
<dbReference type="PANTHER" id="PTHR46143:SF1">
    <property type="entry name" value="CALPAIN-7"/>
    <property type="match status" value="1"/>
</dbReference>
<dbReference type="InterPro" id="IPR022682">
    <property type="entry name" value="Calpain_domain_III"/>
</dbReference>
<evidence type="ECO:0000313" key="8">
    <source>
        <dbReference type="Proteomes" id="UP000188533"/>
    </source>
</evidence>
<dbReference type="Pfam" id="PF01067">
    <property type="entry name" value="Calpain_III"/>
    <property type="match status" value="1"/>
</dbReference>
<dbReference type="GO" id="GO:0006508">
    <property type="term" value="P:proteolysis"/>
    <property type="evidence" value="ECO:0007669"/>
    <property type="project" value="UniProtKB-KW"/>
</dbReference>
<dbReference type="InterPro" id="IPR001300">
    <property type="entry name" value="Peptidase_C2_calpain_cat"/>
</dbReference>
<dbReference type="SUPFAM" id="SSF49758">
    <property type="entry name" value="Calpain large subunit, middle domain (domain III)"/>
    <property type="match status" value="1"/>
</dbReference>
<dbReference type="Proteomes" id="UP000188533">
    <property type="component" value="Unassembled WGS sequence"/>
</dbReference>
<dbReference type="InterPro" id="IPR036213">
    <property type="entry name" value="Calpain_III_sf"/>
</dbReference>
<dbReference type="PRINTS" id="PR00704">
    <property type="entry name" value="CALPAIN"/>
</dbReference>
<reference evidence="7 8" key="2">
    <citation type="submission" date="2017-02" db="EMBL/GenBank/DDBJ databases">
        <title>A genome survey and senescence transcriptome analysis in Lentinula edodes.</title>
        <authorList>
            <person name="Sakamoto Y."/>
            <person name="Nakade K."/>
            <person name="Sato S."/>
            <person name="Yoshida Y."/>
            <person name="Miyazaki K."/>
            <person name="Natsume S."/>
            <person name="Konno N."/>
        </authorList>
    </citation>
    <scope>NUCLEOTIDE SEQUENCE [LARGE SCALE GENOMIC DNA]</scope>
    <source>
        <strain evidence="7 8">NBRC 111202</strain>
    </source>
</reference>
<name>A0A1Q3ESS6_LENED</name>
<dbReference type="Gene3D" id="3.20.20.80">
    <property type="entry name" value="Glycosidases"/>
    <property type="match status" value="1"/>
</dbReference>
<dbReference type="InterPro" id="IPR038765">
    <property type="entry name" value="Papain-like_cys_pep_sf"/>
</dbReference>
<proteinExistence type="inferred from homology"/>
<dbReference type="STRING" id="5353.A0A1Q3ESS6"/>
<dbReference type="Pfam" id="PF04212">
    <property type="entry name" value="MIT"/>
    <property type="match status" value="1"/>
</dbReference>
<evidence type="ECO:0000313" key="7">
    <source>
        <dbReference type="EMBL" id="GAW10253.1"/>
    </source>
</evidence>
<evidence type="ECO:0000256" key="1">
    <source>
        <dbReference type="ARBA" id="ARBA00010193"/>
    </source>
</evidence>
<dbReference type="EMBL" id="BDGU01001618">
    <property type="protein sequence ID" value="GAW10253.1"/>
    <property type="molecule type" value="Genomic_DNA"/>
</dbReference>
<evidence type="ECO:0000256" key="4">
    <source>
        <dbReference type="ARBA" id="ARBA00022807"/>
    </source>
</evidence>
<dbReference type="PROSITE" id="PS50203">
    <property type="entry name" value="CALPAIN_CAT"/>
    <property type="match status" value="1"/>
</dbReference>
<keyword evidence="8" id="KW-1185">Reference proteome</keyword>
<dbReference type="InterPro" id="IPR036181">
    <property type="entry name" value="MIT_dom_sf"/>
</dbReference>
<accession>A0A1Q3ESS6</accession>
<feature type="domain" description="Calpain catalytic" evidence="6">
    <location>
        <begin position="590"/>
        <end position="721"/>
    </location>
</feature>
<dbReference type="InterPro" id="IPR051297">
    <property type="entry name" value="PalB/RIM13"/>
</dbReference>
<dbReference type="InterPro" id="IPR007330">
    <property type="entry name" value="MIT_dom"/>
</dbReference>
<evidence type="ECO:0000256" key="3">
    <source>
        <dbReference type="ARBA" id="ARBA00022801"/>
    </source>
</evidence>
<reference evidence="7 8" key="1">
    <citation type="submission" date="2016-08" db="EMBL/GenBank/DDBJ databases">
        <authorList>
            <consortium name="Lentinula edodes genome sequencing consortium"/>
            <person name="Sakamoto Y."/>
            <person name="Nakade K."/>
            <person name="Sato S."/>
            <person name="Yoshida Y."/>
            <person name="Miyazaki K."/>
            <person name="Natsume S."/>
            <person name="Konno N."/>
        </authorList>
    </citation>
    <scope>NUCLEOTIDE SEQUENCE [LARGE SCALE GENOMIC DNA]</scope>
    <source>
        <strain evidence="7 8">NBRC 111202</strain>
    </source>
</reference>
<dbReference type="InterPro" id="IPR005197">
    <property type="entry name" value="Glyco_hydro_71"/>
</dbReference>
<organism evidence="7 8">
    <name type="scientific">Lentinula edodes</name>
    <name type="common">Shiitake mushroom</name>
    <name type="synonym">Lentinus edodes</name>
    <dbReference type="NCBI Taxonomy" id="5353"/>
    <lineage>
        <taxon>Eukaryota</taxon>
        <taxon>Fungi</taxon>
        <taxon>Dikarya</taxon>
        <taxon>Basidiomycota</taxon>
        <taxon>Agaricomycotina</taxon>
        <taxon>Agaricomycetes</taxon>
        <taxon>Agaricomycetidae</taxon>
        <taxon>Agaricales</taxon>
        <taxon>Marasmiineae</taxon>
        <taxon>Omphalotaceae</taxon>
        <taxon>Lentinula</taxon>
    </lineage>
</organism>
<dbReference type="Gene3D" id="1.20.58.80">
    <property type="entry name" value="Phosphotransferase system, lactose/cellobiose-type IIA subunit"/>
    <property type="match status" value="1"/>
</dbReference>
<evidence type="ECO:0000259" key="6">
    <source>
        <dbReference type="PROSITE" id="PS50203"/>
    </source>
</evidence>
<dbReference type="SUPFAM" id="SSF116846">
    <property type="entry name" value="MIT domain"/>
    <property type="match status" value="1"/>
</dbReference>
<comment type="similarity">
    <text evidence="1">Belongs to the peptidase C2 family. PalB/RIM13 subfamily.</text>
</comment>
<evidence type="ECO:0000256" key="5">
    <source>
        <dbReference type="PROSITE-ProRule" id="PRU00239"/>
    </source>
</evidence>
<dbReference type="Gene3D" id="2.60.120.380">
    <property type="match status" value="1"/>
</dbReference>
<keyword evidence="2" id="KW-0645">Protease</keyword>
<gene>
    <name evidence="7" type="ORF">LENED_012498</name>
</gene>
<dbReference type="InterPro" id="IPR022684">
    <property type="entry name" value="Calpain_cysteine_protease"/>
</dbReference>
<keyword evidence="3 7" id="KW-0378">Hydrolase</keyword>
<dbReference type="GO" id="GO:0004198">
    <property type="term" value="F:calcium-dependent cysteine-type endopeptidase activity"/>
    <property type="evidence" value="ECO:0007669"/>
    <property type="project" value="InterPro"/>
</dbReference>
<sequence>MWTRASMAVEVQNRKLTRHVLVKYYIINHPPKYNLRQHRRMKKYVFAHFMVGNTFSYTEKDWLDDIKLAHEHNIDGFALNIGREKWQIDRVSDCFAAASRIEAPFWLFFSFDMSSLPSATSEDIHYMYEYLERFSKSERMLHYGHGLFVSTFAGEQSLFGQPTLDRAWCFVKERLAFAAQSPIHYVPSLFIDPALYSSMESLDGAFNWNGSWPIQLNSSSSRQEMECSSLDSDNHHLQNLNGRTFMSAVSPWFFTHYGPDSWNKNWIYRGDDWLYVRRWEQLVAMRDRVDIIQIISWNDYGESHYIGPIKGIQPKSQGWVDGYPHDAFLKLTAYFGRAFKEGRYPDINEDRIFAWARPHPKSAIASNDRVPRPENWDLTDDKVWVVVLAKLPATVLIYGPKNLKVDVREGLTKISQTLEPGDGMEIVMQRNEVVSVYAQATKYELARDYDSAFRLYIKAAENFLHLSRSASAAENEKSQCKKSASKALDRAERIKQMTEKSRSSTSSALGQSKATTKLTPVSVDYFSLEEQSYVLKRGGNVNGAVFPLWHEPGPKFIQKQPRLSSLQSKYGAVWRNEVEGVLTEDRPIFPQDISQNIVTDCSVCASISCCIEHDKRFGSNLAKSIFQTSFQTSKSANVLRSGHSYDLKLLFNGGWRRISIDAQLPYHPTSGVPLCLACKSSDIGQLEARKLQTSWPSILEKGYMALMGGYDFPGSNTTIDLHYAVIDVREEENGRFVIVLDSWAHSDSLDIALRARPEVLNVFEGIYLNWDPKIWPSSLIYYAMWKPSSDRKVCTHQVRAKLDRTGSDSEEIWVLLTRHINDTRQPGKFIAYNKYHTSPHVLTKTKIPTLTQSVSLLILVLCEDPTEDTGFDVTIFAPKHFRLHWEKDIPKFPFSKTLEDILTSKNSGGNHTYPTFMINPQYHLRICSSKQDKVRTARRTTVVVETNKDLPVQVMICWSQGQRLFEPSQKSIAATSGSYTHGLARLTTQLLPGDYSIIVSTFEPYQTGAFSLSKGYQGDTLSAAGGPSFNRYFQNPIYELNLPAQSQIMIRLQLLRPSAGVSLNVTIYPASVNRISSDHHVATSEANIGLFLRLIIPERKVDFN</sequence>
<dbReference type="PANTHER" id="PTHR46143">
    <property type="entry name" value="CALPAIN-7"/>
    <property type="match status" value="1"/>
</dbReference>
<dbReference type="CDD" id="cd11577">
    <property type="entry name" value="GH71"/>
    <property type="match status" value="1"/>
</dbReference>
<comment type="caution">
    <text evidence="7">The sequence shown here is derived from an EMBL/GenBank/DDBJ whole genome shotgun (WGS) entry which is preliminary data.</text>
</comment>
<dbReference type="SUPFAM" id="SSF54001">
    <property type="entry name" value="Cysteine proteinases"/>
    <property type="match status" value="1"/>
</dbReference>
<dbReference type="AlphaFoldDB" id="A0A1Q3ESS6"/>
<evidence type="ECO:0000256" key="2">
    <source>
        <dbReference type="ARBA" id="ARBA00022670"/>
    </source>
</evidence>
<dbReference type="Pfam" id="PF03659">
    <property type="entry name" value="Glyco_hydro_71"/>
    <property type="match status" value="1"/>
</dbReference>
<dbReference type="GO" id="GO:0051118">
    <property type="term" value="F:glucan endo-1,3-alpha-glucosidase activity"/>
    <property type="evidence" value="ECO:0007669"/>
    <property type="project" value="InterPro"/>
</dbReference>